<comment type="caution">
    <text evidence="3">The sequence shown here is derived from an EMBL/GenBank/DDBJ whole genome shotgun (WGS) entry which is preliminary data.</text>
</comment>
<name>A0A1F7U8M1_9BACT</name>
<protein>
    <submittedName>
        <fullName evidence="3">Uncharacterized protein</fullName>
    </submittedName>
</protein>
<sequence>MADEYTIGAPTPKRPATRRRTAAKTAVPRIEVAAKPVRSATGTAAAFCGRLPISLCTLVLAIGLLLAGANFFYMAVQAGALRGLEESYNQLLRNYGTKIGKPLVIEVPAEPAPIPEEKPIVLMSVTGTSEVKEMLEGRVASPVVDFYQEYGRPLSVVLIERQKPLSTLARVRLFFKDGGEKEFMWPVGGKSGGWWVPNCVLPDEAKIDDVVCPETFLAQYPEIEKLMK</sequence>
<keyword evidence="2" id="KW-1133">Transmembrane helix</keyword>
<feature type="transmembrane region" description="Helical" evidence="2">
    <location>
        <begin position="51"/>
        <end position="73"/>
    </location>
</feature>
<proteinExistence type="predicted"/>
<evidence type="ECO:0000256" key="1">
    <source>
        <dbReference type="SAM" id="MobiDB-lite"/>
    </source>
</evidence>
<evidence type="ECO:0000313" key="4">
    <source>
        <dbReference type="Proteomes" id="UP000177088"/>
    </source>
</evidence>
<dbReference type="Proteomes" id="UP000177088">
    <property type="component" value="Unassembled WGS sequence"/>
</dbReference>
<evidence type="ECO:0000256" key="2">
    <source>
        <dbReference type="SAM" id="Phobius"/>
    </source>
</evidence>
<dbReference type="AlphaFoldDB" id="A0A1F7U8M1"/>
<keyword evidence="2" id="KW-0472">Membrane</keyword>
<dbReference type="EMBL" id="MGEA01000036">
    <property type="protein sequence ID" value="OGL74064.1"/>
    <property type="molecule type" value="Genomic_DNA"/>
</dbReference>
<accession>A0A1F7U8M1</accession>
<gene>
    <name evidence="3" type="ORF">A3C96_03440</name>
</gene>
<reference evidence="3 4" key="1">
    <citation type="journal article" date="2016" name="Nat. Commun.">
        <title>Thousands of microbial genomes shed light on interconnected biogeochemical processes in an aquifer system.</title>
        <authorList>
            <person name="Anantharaman K."/>
            <person name="Brown C.T."/>
            <person name="Hug L.A."/>
            <person name="Sharon I."/>
            <person name="Castelle C.J."/>
            <person name="Probst A.J."/>
            <person name="Thomas B.C."/>
            <person name="Singh A."/>
            <person name="Wilkins M.J."/>
            <person name="Karaoz U."/>
            <person name="Brodie E.L."/>
            <person name="Williams K.H."/>
            <person name="Hubbard S.S."/>
            <person name="Banfield J.F."/>
        </authorList>
    </citation>
    <scope>NUCLEOTIDE SEQUENCE [LARGE SCALE GENOMIC DNA]</scope>
</reference>
<feature type="region of interest" description="Disordered" evidence="1">
    <location>
        <begin position="1"/>
        <end position="22"/>
    </location>
</feature>
<keyword evidence="2" id="KW-0812">Transmembrane</keyword>
<organism evidence="3 4">
    <name type="scientific">Candidatus Uhrbacteria bacterium RIFCSPHIGHO2_02_FULL_60_10</name>
    <dbReference type="NCBI Taxonomy" id="1802392"/>
    <lineage>
        <taxon>Bacteria</taxon>
        <taxon>Candidatus Uhriibacteriota</taxon>
    </lineage>
</organism>
<evidence type="ECO:0000313" key="3">
    <source>
        <dbReference type="EMBL" id="OGL74064.1"/>
    </source>
</evidence>